<dbReference type="RefSeq" id="WP_018395482.1">
    <property type="nucleotide sequence ID" value="NZ_LQWZ01000036.1"/>
</dbReference>
<evidence type="ECO:0000259" key="2">
    <source>
        <dbReference type="Pfam" id="PF05651"/>
    </source>
</evidence>
<feature type="domain" description="CdaR GGDEF-like" evidence="4">
    <location>
        <begin position="142"/>
        <end position="257"/>
    </location>
</feature>
<dbReference type="InterPro" id="IPR041522">
    <property type="entry name" value="CdaR_GGDEF"/>
</dbReference>
<accession>A0A177KJY5</accession>
<reference evidence="5 6" key="1">
    <citation type="submission" date="2016-01" db="EMBL/GenBank/DDBJ databases">
        <title>Investigation of taxonomic status of Bacillus aminovorans.</title>
        <authorList>
            <person name="Verma A."/>
            <person name="Pal Y."/>
            <person name="Krishnamurthi S."/>
        </authorList>
    </citation>
    <scope>NUCLEOTIDE SEQUENCE [LARGE SCALE GENOMIC DNA]</scope>
    <source>
        <strain evidence="5 6">DSM 4337</strain>
    </source>
</reference>
<evidence type="ECO:0000259" key="4">
    <source>
        <dbReference type="Pfam" id="PF17853"/>
    </source>
</evidence>
<evidence type="ECO:0000313" key="5">
    <source>
        <dbReference type="EMBL" id="OAH53286.1"/>
    </source>
</evidence>
<evidence type="ECO:0000259" key="3">
    <source>
        <dbReference type="Pfam" id="PF13556"/>
    </source>
</evidence>
<name>A0A177KJY5_9BACI</name>
<dbReference type="Proteomes" id="UP000077271">
    <property type="component" value="Unassembled WGS sequence"/>
</dbReference>
<organism evidence="5 6">
    <name type="scientific">Domibacillus aminovorans</name>
    <dbReference type="NCBI Taxonomy" id="29332"/>
    <lineage>
        <taxon>Bacteria</taxon>
        <taxon>Bacillati</taxon>
        <taxon>Bacillota</taxon>
        <taxon>Bacilli</taxon>
        <taxon>Bacillales</taxon>
        <taxon>Bacillaceae</taxon>
        <taxon>Domibacillus</taxon>
    </lineage>
</organism>
<dbReference type="InterPro" id="IPR008599">
    <property type="entry name" value="Diacid_rec"/>
</dbReference>
<dbReference type="InterPro" id="IPR051448">
    <property type="entry name" value="CdaR-like_regulators"/>
</dbReference>
<dbReference type="PANTHER" id="PTHR33744:SF15">
    <property type="entry name" value="CARBOHYDRATE DIACID REGULATOR"/>
    <property type="match status" value="1"/>
</dbReference>
<dbReference type="InterPro" id="IPR025736">
    <property type="entry name" value="PucR_C-HTH_dom"/>
</dbReference>
<dbReference type="Pfam" id="PF13556">
    <property type="entry name" value="HTH_30"/>
    <property type="match status" value="1"/>
</dbReference>
<feature type="domain" description="PucR C-terminal helix-turn-helix" evidence="3">
    <location>
        <begin position="301"/>
        <end position="356"/>
    </location>
</feature>
<feature type="domain" description="Putative sugar diacid recognition" evidence="2">
    <location>
        <begin position="2"/>
        <end position="135"/>
    </location>
</feature>
<dbReference type="EMBL" id="LQWZ01000036">
    <property type="protein sequence ID" value="OAH53286.1"/>
    <property type="molecule type" value="Genomic_DNA"/>
</dbReference>
<dbReference type="Pfam" id="PF17853">
    <property type="entry name" value="GGDEF_2"/>
    <property type="match status" value="1"/>
</dbReference>
<dbReference type="Gene3D" id="1.10.10.2840">
    <property type="entry name" value="PucR C-terminal helix-turn-helix domain"/>
    <property type="match status" value="1"/>
</dbReference>
<gene>
    <name evidence="5" type="ORF">AWH48_13135</name>
</gene>
<protein>
    <recommendedName>
        <fullName evidence="7">Transcriptional regulator</fullName>
    </recommendedName>
</protein>
<comment type="caution">
    <text evidence="5">The sequence shown here is derived from an EMBL/GenBank/DDBJ whole genome shotgun (WGS) entry which is preliminary data.</text>
</comment>
<dbReference type="AlphaFoldDB" id="A0A177KJY5"/>
<evidence type="ECO:0000256" key="1">
    <source>
        <dbReference type="ARBA" id="ARBA00006754"/>
    </source>
</evidence>
<dbReference type="InterPro" id="IPR042070">
    <property type="entry name" value="PucR_C-HTH_sf"/>
</dbReference>
<proteinExistence type="inferred from homology"/>
<evidence type="ECO:0008006" key="7">
    <source>
        <dbReference type="Google" id="ProtNLM"/>
    </source>
</evidence>
<comment type="similarity">
    <text evidence="1">Belongs to the CdaR family.</text>
</comment>
<dbReference type="PANTHER" id="PTHR33744">
    <property type="entry name" value="CARBOHYDRATE DIACID REGULATOR"/>
    <property type="match status" value="1"/>
</dbReference>
<evidence type="ECO:0000313" key="6">
    <source>
        <dbReference type="Proteomes" id="UP000077271"/>
    </source>
</evidence>
<sequence length="364" mass="41821">MLTEKIASEIVNETSLRLHRNVNIINMEGVIIATKDKSRIGSVHEGAIEVLKSGKTLMIHTDENEHWEGAQPGVNLPIVFQEQIIGVIGITGDPDEMGDIGELVKMTTELMIKQEFMVSQMEWKQRTKEVIIEQLLKSDPSATSIDRSLSLLGLHLIPPFTTIIIQITERSISNRTFIQKLEKTIGKENGIVGFINVNRIFIAIYGINEKEIDLKINCVYDLLKKLNIVFRMAYSLPFNNLDNFSQSYKECEITLKISEIEKDFVSFAQIEAKALIYQVDEIVAERFSHRVLKNFDKNKARTLESFFVNDLNIQKTADDLYVHRNTLIYRLNKIVEETGYDPRRFKDALILQVALWIFQKAEEQ</sequence>
<dbReference type="Pfam" id="PF05651">
    <property type="entry name" value="Diacid_rec"/>
    <property type="match status" value="1"/>
</dbReference>